<evidence type="ECO:0000313" key="4">
    <source>
        <dbReference type="Proteomes" id="UP000470186"/>
    </source>
</evidence>
<keyword evidence="4" id="KW-1185">Reference proteome</keyword>
<evidence type="ECO:0000313" key="3">
    <source>
        <dbReference type="Proteomes" id="UP000466863"/>
    </source>
</evidence>
<gene>
    <name evidence="2" type="ORF">GHO28_06030</name>
    <name evidence="1" type="ORF">GHO30_24860</name>
</gene>
<accession>A0A6I1WJH4</accession>
<dbReference type="AlphaFoldDB" id="A0A6I1WJH4"/>
<reference evidence="3 4" key="1">
    <citation type="submission" date="2019-10" db="EMBL/GenBank/DDBJ databases">
        <title>Evaluation of single-gene subtyping targets for Pseudomonas.</title>
        <authorList>
            <person name="Reichler S.J."/>
            <person name="Orsi R.H."/>
            <person name="Wiedmann M."/>
            <person name="Martin N.H."/>
            <person name="Murphy S.I."/>
        </authorList>
    </citation>
    <scope>NUCLEOTIDE SEQUENCE [LARGE SCALE GENOMIC DNA]</scope>
    <source>
        <strain evidence="2 3">FSL R10-1876</strain>
        <strain evidence="1 4">FSL R10-2107</strain>
    </source>
</reference>
<comment type="caution">
    <text evidence="2">The sequence shown here is derived from an EMBL/GenBank/DDBJ whole genome shotgun (WGS) entry which is preliminary data.</text>
</comment>
<evidence type="ECO:0000313" key="2">
    <source>
        <dbReference type="EMBL" id="MQU42070.1"/>
    </source>
</evidence>
<dbReference type="EMBL" id="WIVX01000192">
    <property type="protein sequence ID" value="MQU34566.1"/>
    <property type="molecule type" value="Genomic_DNA"/>
</dbReference>
<dbReference type="Proteomes" id="UP000470186">
    <property type="component" value="Unassembled WGS sequence"/>
</dbReference>
<dbReference type="EMBL" id="WIVV01000017">
    <property type="protein sequence ID" value="MQU42070.1"/>
    <property type="molecule type" value="Genomic_DNA"/>
</dbReference>
<dbReference type="RefSeq" id="WP_153351737.1">
    <property type="nucleotide sequence ID" value="NZ_JBQQJQ010000139.1"/>
</dbReference>
<evidence type="ECO:0000313" key="1">
    <source>
        <dbReference type="EMBL" id="MQU34566.1"/>
    </source>
</evidence>
<protein>
    <submittedName>
        <fullName evidence="2">Uncharacterized protein</fullName>
    </submittedName>
</protein>
<name>A0A6I1WJH4_9PSED</name>
<proteinExistence type="predicted"/>
<organism evidence="2 3">
    <name type="scientific">Pseudomonas helleri</name>
    <dbReference type="NCBI Taxonomy" id="1608996"/>
    <lineage>
        <taxon>Bacteria</taxon>
        <taxon>Pseudomonadati</taxon>
        <taxon>Pseudomonadota</taxon>
        <taxon>Gammaproteobacteria</taxon>
        <taxon>Pseudomonadales</taxon>
        <taxon>Pseudomonadaceae</taxon>
        <taxon>Pseudomonas</taxon>
    </lineage>
</organism>
<dbReference type="Proteomes" id="UP000466863">
    <property type="component" value="Unassembled WGS sequence"/>
</dbReference>
<sequence>MTNTCYMCSKPATSREHAPPRCLFPALKYSLNGKDQRVNMIVVLACDEHNGDKSADDQYLMHILPMSFGLNEVADHYFQTKVQESISSNIRLTKSLAGSAVQVKVHDLAKDEWTQTLAFKVDTERLMGVLEMNARAIYFHHHKSKLTTKLSSRANFTLLENSLRLNDLLNQVMSVGEKMLDEVGAERHGANPDVFFYRIARVGNLELLEFTFYGTSRILFDIDHNVVQQV</sequence>